<dbReference type="AlphaFoldDB" id="A0AAV4XI67"/>
<dbReference type="Proteomes" id="UP001054945">
    <property type="component" value="Unassembled WGS sequence"/>
</dbReference>
<comment type="caution">
    <text evidence="1">The sequence shown here is derived from an EMBL/GenBank/DDBJ whole genome shotgun (WGS) entry which is preliminary data.</text>
</comment>
<proteinExistence type="predicted"/>
<reference evidence="1 2" key="1">
    <citation type="submission" date="2021-06" db="EMBL/GenBank/DDBJ databases">
        <title>Caerostris extrusa draft genome.</title>
        <authorList>
            <person name="Kono N."/>
            <person name="Arakawa K."/>
        </authorList>
    </citation>
    <scope>NUCLEOTIDE SEQUENCE [LARGE SCALE GENOMIC DNA]</scope>
</reference>
<evidence type="ECO:0000313" key="1">
    <source>
        <dbReference type="EMBL" id="GIY94359.1"/>
    </source>
</evidence>
<dbReference type="EMBL" id="BPLR01017777">
    <property type="protein sequence ID" value="GIY94359.1"/>
    <property type="molecule type" value="Genomic_DNA"/>
</dbReference>
<name>A0AAV4XI67_CAEEX</name>
<accession>A0AAV4XI67</accession>
<keyword evidence="2" id="KW-1185">Reference proteome</keyword>
<sequence length="92" mass="10683">MQMQEKCPLFPLAKYFIIVFRRVFDQQLRAFFESKQKLEAAKRHVAFLDDVAFLVISPILNTASITCQCRQSIPERIFLLLDTHLSSSNMST</sequence>
<organism evidence="1 2">
    <name type="scientific">Caerostris extrusa</name>
    <name type="common">Bark spider</name>
    <name type="synonym">Caerostris bankana</name>
    <dbReference type="NCBI Taxonomy" id="172846"/>
    <lineage>
        <taxon>Eukaryota</taxon>
        <taxon>Metazoa</taxon>
        <taxon>Ecdysozoa</taxon>
        <taxon>Arthropoda</taxon>
        <taxon>Chelicerata</taxon>
        <taxon>Arachnida</taxon>
        <taxon>Araneae</taxon>
        <taxon>Araneomorphae</taxon>
        <taxon>Entelegynae</taxon>
        <taxon>Araneoidea</taxon>
        <taxon>Araneidae</taxon>
        <taxon>Caerostris</taxon>
    </lineage>
</organism>
<gene>
    <name evidence="1" type="ORF">CEXT_349631</name>
</gene>
<protein>
    <submittedName>
        <fullName evidence="1">Uncharacterized protein</fullName>
    </submittedName>
</protein>
<evidence type="ECO:0000313" key="2">
    <source>
        <dbReference type="Proteomes" id="UP001054945"/>
    </source>
</evidence>